<evidence type="ECO:0000313" key="1">
    <source>
        <dbReference type="EMBL" id="GAF88164.1"/>
    </source>
</evidence>
<feature type="non-terminal residue" evidence="1">
    <location>
        <position position="1"/>
    </location>
</feature>
<comment type="caution">
    <text evidence="1">The sequence shown here is derived from an EMBL/GenBank/DDBJ whole genome shotgun (WGS) entry which is preliminary data.</text>
</comment>
<accession>X0T4L4</accession>
<reference evidence="1" key="1">
    <citation type="journal article" date="2014" name="Front. Microbiol.">
        <title>High frequency of phylogenetically diverse reductive dehalogenase-homologous genes in deep subseafloor sedimentary metagenomes.</title>
        <authorList>
            <person name="Kawai M."/>
            <person name="Futagami T."/>
            <person name="Toyoda A."/>
            <person name="Takaki Y."/>
            <person name="Nishi S."/>
            <person name="Hori S."/>
            <person name="Arai W."/>
            <person name="Tsubouchi T."/>
            <person name="Morono Y."/>
            <person name="Uchiyama I."/>
            <person name="Ito T."/>
            <person name="Fujiyama A."/>
            <person name="Inagaki F."/>
            <person name="Takami H."/>
        </authorList>
    </citation>
    <scope>NUCLEOTIDE SEQUENCE</scope>
    <source>
        <strain evidence="1">Expedition CK06-06</strain>
    </source>
</reference>
<organism evidence="1">
    <name type="scientific">marine sediment metagenome</name>
    <dbReference type="NCBI Taxonomy" id="412755"/>
    <lineage>
        <taxon>unclassified sequences</taxon>
        <taxon>metagenomes</taxon>
        <taxon>ecological metagenomes</taxon>
    </lineage>
</organism>
<protein>
    <submittedName>
        <fullName evidence="1">Uncharacterized protein</fullName>
    </submittedName>
</protein>
<dbReference type="AlphaFoldDB" id="X0T4L4"/>
<gene>
    <name evidence="1" type="ORF">S01H1_23836</name>
</gene>
<feature type="non-terminal residue" evidence="1">
    <location>
        <position position="113"/>
    </location>
</feature>
<proteinExistence type="predicted"/>
<sequence length="113" mass="13091">KDLIKIEKAAKAIAEARYVLEYRYYQLRQKATGILEAESRAFDLQVKQLSKIKGNEEKTFALQKKKAELAREMAFEIAEYNIKAQDRLNAKVKAQETYLKSSLDILKKHAEVK</sequence>
<dbReference type="EMBL" id="BARS01013915">
    <property type="protein sequence ID" value="GAF88164.1"/>
    <property type="molecule type" value="Genomic_DNA"/>
</dbReference>
<name>X0T4L4_9ZZZZ</name>